<evidence type="ECO:0000313" key="2">
    <source>
        <dbReference type="EMBL" id="AWM13125.1"/>
    </source>
</evidence>
<dbReference type="Proteomes" id="UP000245429">
    <property type="component" value="Chromosome"/>
</dbReference>
<evidence type="ECO:0000313" key="3">
    <source>
        <dbReference type="Proteomes" id="UP000245429"/>
    </source>
</evidence>
<dbReference type="AlphaFoldDB" id="A0A2U8QTG8"/>
<dbReference type="OrthoDB" id="9811416at2"/>
<dbReference type="EMBL" id="CP029463">
    <property type="protein sequence ID" value="AWM13125.1"/>
    <property type="molecule type" value="Genomic_DNA"/>
</dbReference>
<feature type="chain" id="PRO_5015873691" description="Bacterial surface antigen (D15) domain-containing protein" evidence="1">
    <location>
        <begin position="19"/>
        <end position="554"/>
    </location>
</feature>
<keyword evidence="3" id="KW-1185">Reference proteome</keyword>
<keyword evidence="1" id="KW-0732">Signal</keyword>
<organism evidence="2 3">
    <name type="scientific">Flavobacterium sediminis</name>
    <dbReference type="NCBI Taxonomy" id="2201181"/>
    <lineage>
        <taxon>Bacteria</taxon>
        <taxon>Pseudomonadati</taxon>
        <taxon>Bacteroidota</taxon>
        <taxon>Flavobacteriia</taxon>
        <taxon>Flavobacteriales</taxon>
        <taxon>Flavobacteriaceae</taxon>
        <taxon>Flavobacterium</taxon>
    </lineage>
</organism>
<protein>
    <recommendedName>
        <fullName evidence="4">Bacterial surface antigen (D15) domain-containing protein</fullName>
    </recommendedName>
</protein>
<reference evidence="2 3" key="1">
    <citation type="submission" date="2018-05" db="EMBL/GenBank/DDBJ databases">
        <title>Flavobacterium sp. MEBiC07310.</title>
        <authorList>
            <person name="Baek K."/>
        </authorList>
    </citation>
    <scope>NUCLEOTIDE SEQUENCE [LARGE SCALE GENOMIC DNA]</scope>
    <source>
        <strain evidence="2 3">MEBiC07310</strain>
    </source>
</reference>
<dbReference type="Gene3D" id="2.40.160.50">
    <property type="entry name" value="membrane protein fhac: a member of the omp85/tpsb transporter family"/>
    <property type="match status" value="1"/>
</dbReference>
<feature type="signal peptide" evidence="1">
    <location>
        <begin position="1"/>
        <end position="18"/>
    </location>
</feature>
<evidence type="ECO:0000256" key="1">
    <source>
        <dbReference type="SAM" id="SignalP"/>
    </source>
</evidence>
<sequence>MKKIFLYFTFLLLQNTFAQNFHLKIKGQNNTETKTIDSIGYVNTFEKVSEIVEHKKSFENKLTLLGYYQKELLEQQKVNDSSFLLVYQLGKAITEININFNTLSDNEKELIHETSDTITIPTSEIENWMNGKLALLEKNGYALAKLQLQNVLSRKNTLQATLFFSAGSKRTFNELVIIGYDKFPENIKRNWNKKLKKRDFNQELVEEIYNDFSEFPFVNQIKYPEILLTQDSTKVYAYVEKSRPNKFDGFIGFANDAEKSKIVFNGYLDLALQNIFNSGEKFNIYWRNDGNQQTSFNLGTELPYAFKTAFGLKGNLKIFKQDSTFQNTNLDLNVGYYFSYNKKAFLGYQSTNSVDIQNSNSASLQDFNSKFYTLSFEYIKQDKNSVLFPEKTNFFLKTGIGNRTLTAETTHQILGQMEISHNLYINEKNSINVKNQTFYLDSNNYVVNELFRFGGINSIRGFRENTLQASLFSGIFTEYRYILASNLFVNSIIDYGYMQDKTADIRENLLGLGFGFGLASPNGLFSLVYANGSTKEQTIKLSNSIVHISFKTNF</sequence>
<gene>
    <name evidence="2" type="ORF">DI487_04050</name>
</gene>
<proteinExistence type="predicted"/>
<dbReference type="RefSeq" id="WP_109568528.1">
    <property type="nucleotide sequence ID" value="NZ_CP029463.1"/>
</dbReference>
<dbReference type="KEGG" id="fse:DI487_04050"/>
<name>A0A2U8QTG8_9FLAO</name>
<accession>A0A2U8QTG8</accession>
<evidence type="ECO:0008006" key="4">
    <source>
        <dbReference type="Google" id="ProtNLM"/>
    </source>
</evidence>